<dbReference type="AlphaFoldDB" id="A0ABD1UX93"/>
<feature type="transmembrane region" description="Helical" evidence="1">
    <location>
        <begin position="52"/>
        <end position="74"/>
    </location>
</feature>
<sequence>MCYGVATHTKRISERYCEGIVFLLLLDLRDCYLLVTTSIVDPDIHRRQILVAHWHAIFSIWVGIGTELAGISVIEIHGHAFNSLMFSICIFVSVGFVEYIEVCVCSFDMQKFI</sequence>
<evidence type="ECO:0000256" key="1">
    <source>
        <dbReference type="SAM" id="Phobius"/>
    </source>
</evidence>
<dbReference type="Proteomes" id="UP001604277">
    <property type="component" value="Unassembled WGS sequence"/>
</dbReference>
<organism evidence="2 3">
    <name type="scientific">Forsythia ovata</name>
    <dbReference type="NCBI Taxonomy" id="205694"/>
    <lineage>
        <taxon>Eukaryota</taxon>
        <taxon>Viridiplantae</taxon>
        <taxon>Streptophyta</taxon>
        <taxon>Embryophyta</taxon>
        <taxon>Tracheophyta</taxon>
        <taxon>Spermatophyta</taxon>
        <taxon>Magnoliopsida</taxon>
        <taxon>eudicotyledons</taxon>
        <taxon>Gunneridae</taxon>
        <taxon>Pentapetalae</taxon>
        <taxon>asterids</taxon>
        <taxon>lamiids</taxon>
        <taxon>Lamiales</taxon>
        <taxon>Oleaceae</taxon>
        <taxon>Forsythieae</taxon>
        <taxon>Forsythia</taxon>
    </lineage>
</organism>
<evidence type="ECO:0000313" key="2">
    <source>
        <dbReference type="EMBL" id="KAL2529667.1"/>
    </source>
</evidence>
<gene>
    <name evidence="2" type="ORF">Fot_22268</name>
</gene>
<feature type="transmembrane region" description="Helical" evidence="1">
    <location>
        <begin position="81"/>
        <end position="100"/>
    </location>
</feature>
<comment type="caution">
    <text evidence="2">The sequence shown here is derived from an EMBL/GenBank/DDBJ whole genome shotgun (WGS) entry which is preliminary data.</text>
</comment>
<proteinExistence type="predicted"/>
<dbReference type="EMBL" id="JBFOLJ010000006">
    <property type="protein sequence ID" value="KAL2529667.1"/>
    <property type="molecule type" value="Genomic_DNA"/>
</dbReference>
<evidence type="ECO:0008006" key="4">
    <source>
        <dbReference type="Google" id="ProtNLM"/>
    </source>
</evidence>
<keyword evidence="1" id="KW-1133">Transmembrane helix</keyword>
<name>A0ABD1UX93_9LAMI</name>
<keyword evidence="3" id="KW-1185">Reference proteome</keyword>
<protein>
    <recommendedName>
        <fullName evidence="4">NADH dehydrogenase subunit 4</fullName>
    </recommendedName>
</protein>
<accession>A0ABD1UX93</accession>
<keyword evidence="1" id="KW-0812">Transmembrane</keyword>
<keyword evidence="1" id="KW-0472">Membrane</keyword>
<reference evidence="3" key="1">
    <citation type="submission" date="2024-07" db="EMBL/GenBank/DDBJ databases">
        <title>Two chromosome-level genome assemblies of Korean endemic species Abeliophyllum distichum and Forsythia ovata (Oleaceae).</title>
        <authorList>
            <person name="Jang H."/>
        </authorList>
    </citation>
    <scope>NUCLEOTIDE SEQUENCE [LARGE SCALE GENOMIC DNA]</scope>
</reference>
<evidence type="ECO:0000313" key="3">
    <source>
        <dbReference type="Proteomes" id="UP001604277"/>
    </source>
</evidence>